<dbReference type="RefSeq" id="WP_120384734.1">
    <property type="nucleotide sequence ID" value="NZ_RAXT01000035.1"/>
</dbReference>
<comment type="caution">
    <text evidence="1">The sequence shown here is derived from an EMBL/GenBank/DDBJ whole genome shotgun (WGS) entry which is preliminary data.</text>
</comment>
<dbReference type="OrthoDB" id="6647753at2"/>
<accession>A0A3A8EQF4</accession>
<reference evidence="1 2" key="1">
    <citation type="submission" date="2018-09" db="EMBL/GenBank/DDBJ databases">
        <title>The draft genome of Acinetobacter spp. strains.</title>
        <authorList>
            <person name="Qin J."/>
            <person name="Feng Y."/>
            <person name="Zong Z."/>
        </authorList>
    </citation>
    <scope>NUCLEOTIDE SEQUENCE [LARGE SCALE GENOMIC DNA]</scope>
    <source>
        <strain evidence="1 2">WCHAc060115</strain>
    </source>
</reference>
<dbReference type="EMBL" id="RAXT01000035">
    <property type="protein sequence ID" value="RKG36755.1"/>
    <property type="molecule type" value="Genomic_DNA"/>
</dbReference>
<name>A0A3A8EQF4_9GAMM</name>
<sequence>MFKPFENGTESHAIHDLTLENQDDCVSIYGNLQITKDQAGLQAALVLQRYLNDIVLNLEKQTDLPEKITHRTEGEIENPFL</sequence>
<evidence type="ECO:0000313" key="2">
    <source>
        <dbReference type="Proteomes" id="UP000280405"/>
    </source>
</evidence>
<evidence type="ECO:0000313" key="1">
    <source>
        <dbReference type="EMBL" id="RKG36755.1"/>
    </source>
</evidence>
<protein>
    <submittedName>
        <fullName evidence="1">Uncharacterized protein</fullName>
    </submittedName>
</protein>
<dbReference type="Proteomes" id="UP000280405">
    <property type="component" value="Unassembled WGS sequence"/>
</dbReference>
<keyword evidence="2" id="KW-1185">Reference proteome</keyword>
<gene>
    <name evidence="1" type="ORF">D7V20_13600</name>
</gene>
<proteinExistence type="predicted"/>
<organism evidence="1 2">
    <name type="scientific">Acinetobacter rongchengensis</name>
    <dbReference type="NCBI Taxonomy" id="2419601"/>
    <lineage>
        <taxon>Bacteria</taxon>
        <taxon>Pseudomonadati</taxon>
        <taxon>Pseudomonadota</taxon>
        <taxon>Gammaproteobacteria</taxon>
        <taxon>Moraxellales</taxon>
        <taxon>Moraxellaceae</taxon>
        <taxon>Acinetobacter</taxon>
    </lineage>
</organism>
<dbReference type="AlphaFoldDB" id="A0A3A8EQF4"/>